<dbReference type="Gene3D" id="3.20.20.80">
    <property type="entry name" value="Glycosidases"/>
    <property type="match status" value="1"/>
</dbReference>
<evidence type="ECO:0000256" key="1">
    <source>
        <dbReference type="ARBA" id="ARBA00000822"/>
    </source>
</evidence>
<evidence type="ECO:0000256" key="7">
    <source>
        <dbReference type="ARBA" id="ARBA00023326"/>
    </source>
</evidence>
<dbReference type="InterPro" id="IPR017853">
    <property type="entry name" value="GH"/>
</dbReference>
<comment type="caution">
    <text evidence="11">The sequence shown here is derived from an EMBL/GenBank/DDBJ whole genome shotgun (WGS) entry which is preliminary data.</text>
</comment>
<evidence type="ECO:0000256" key="5">
    <source>
        <dbReference type="ARBA" id="ARBA00023277"/>
    </source>
</evidence>
<dbReference type="PANTHER" id="PTHR11177:SF317">
    <property type="entry name" value="CHITINASE 12-RELATED"/>
    <property type="match status" value="1"/>
</dbReference>
<feature type="domain" description="GH18" evidence="10">
    <location>
        <begin position="33"/>
        <end position="378"/>
    </location>
</feature>
<dbReference type="EMBL" id="CANTUO010000001">
    <property type="protein sequence ID" value="CAI5756836.1"/>
    <property type="molecule type" value="Genomic_DNA"/>
</dbReference>
<evidence type="ECO:0000256" key="3">
    <source>
        <dbReference type="ARBA" id="ARBA00022801"/>
    </source>
</evidence>
<evidence type="ECO:0000256" key="8">
    <source>
        <dbReference type="RuleBase" id="RU000489"/>
    </source>
</evidence>
<dbReference type="OrthoDB" id="76388at2759"/>
<protein>
    <recommendedName>
        <fullName evidence="2">chitinase</fullName>
        <ecNumber evidence="2">3.2.1.14</ecNumber>
    </recommendedName>
</protein>
<evidence type="ECO:0000256" key="6">
    <source>
        <dbReference type="ARBA" id="ARBA00023295"/>
    </source>
</evidence>
<keyword evidence="12" id="KW-1185">Reference proteome</keyword>
<dbReference type="SUPFAM" id="SSF51445">
    <property type="entry name" value="(Trans)glycosidases"/>
    <property type="match status" value="1"/>
</dbReference>
<organism evidence="11 12">
    <name type="scientific">Candida verbasci</name>
    <dbReference type="NCBI Taxonomy" id="1227364"/>
    <lineage>
        <taxon>Eukaryota</taxon>
        <taxon>Fungi</taxon>
        <taxon>Dikarya</taxon>
        <taxon>Ascomycota</taxon>
        <taxon>Saccharomycotina</taxon>
        <taxon>Pichiomycetes</taxon>
        <taxon>Debaryomycetaceae</taxon>
        <taxon>Candida/Lodderomyces clade</taxon>
        <taxon>Candida</taxon>
    </lineage>
</organism>
<sequence>MCHKLIENYQQRLKNNNDNNNNNDDDDDDGIKFKSCVYYSNWSVYQRKHFPCNINLNYYTHIFYAFILIDENTGKLKFSDEWCDLNMPMEGLSGNIQLFNRLKESNRFKLIMSIGGWGTNHLFESIIQDGSKLDNFVDSCCYFIKKYGFDGVDIDWEYPKNNHQGMKFVQLLQKLRLKLGNNCILTIAAPASDENIQNLPLRELDQYLTFWNIMCYDFTGEGWSKNTGHQSNLFGNNGDNSLNSSDVISKYKQGGVDSEKLILGMPLYGRIFHGVNSNKIGQPFSKERLIGSIEAETIEYKNIPTYFETNFDAKKVGAIAYESQTKQFISFDNPQSVKIKAQFIKSNKLGGGMFWDSAGDKDGNDSLAYNFVNQLGGIEQLLDKT</sequence>
<dbReference type="InterPro" id="IPR011583">
    <property type="entry name" value="Chitinase_II/V-like_cat"/>
</dbReference>
<accession>A0A9W4TUG8</accession>
<keyword evidence="4" id="KW-0146">Chitin degradation</keyword>
<dbReference type="Pfam" id="PF00704">
    <property type="entry name" value="Glyco_hydro_18"/>
    <property type="match status" value="1"/>
</dbReference>
<dbReference type="InterPro" id="IPR029070">
    <property type="entry name" value="Chitinase_insertion_sf"/>
</dbReference>
<keyword evidence="5" id="KW-0119">Carbohydrate metabolism</keyword>
<comment type="catalytic activity">
    <reaction evidence="1">
        <text>Random endo-hydrolysis of N-acetyl-beta-D-glucosaminide (1-&gt;4)-beta-linkages in chitin and chitodextrins.</text>
        <dbReference type="EC" id="3.2.1.14"/>
    </reaction>
</comment>
<proteinExistence type="inferred from homology"/>
<dbReference type="GO" id="GO:0006032">
    <property type="term" value="P:chitin catabolic process"/>
    <property type="evidence" value="ECO:0007669"/>
    <property type="project" value="UniProtKB-KW"/>
</dbReference>
<dbReference type="InterPro" id="IPR001223">
    <property type="entry name" value="Glyco_hydro18_cat"/>
</dbReference>
<dbReference type="GO" id="GO:0000272">
    <property type="term" value="P:polysaccharide catabolic process"/>
    <property type="evidence" value="ECO:0007669"/>
    <property type="project" value="UniProtKB-KW"/>
</dbReference>
<evidence type="ECO:0000259" key="10">
    <source>
        <dbReference type="PROSITE" id="PS51910"/>
    </source>
</evidence>
<evidence type="ECO:0000256" key="2">
    <source>
        <dbReference type="ARBA" id="ARBA00012729"/>
    </source>
</evidence>
<dbReference type="SMART" id="SM00636">
    <property type="entry name" value="Glyco_18"/>
    <property type="match status" value="1"/>
</dbReference>
<keyword evidence="6 8" id="KW-0326">Glycosidase</keyword>
<dbReference type="GO" id="GO:0008061">
    <property type="term" value="F:chitin binding"/>
    <property type="evidence" value="ECO:0007669"/>
    <property type="project" value="InterPro"/>
</dbReference>
<dbReference type="PROSITE" id="PS51910">
    <property type="entry name" value="GH18_2"/>
    <property type="match status" value="1"/>
</dbReference>
<dbReference type="InterPro" id="IPR050314">
    <property type="entry name" value="Glycosyl_Hydrlase_18"/>
</dbReference>
<gene>
    <name evidence="11" type="ORF">CANVERA_P1354</name>
</gene>
<dbReference type="InterPro" id="IPR001579">
    <property type="entry name" value="Glyco_hydro_18_chit_AS"/>
</dbReference>
<name>A0A9W4TUG8_9ASCO</name>
<dbReference type="Proteomes" id="UP001152885">
    <property type="component" value="Unassembled WGS sequence"/>
</dbReference>
<evidence type="ECO:0000313" key="12">
    <source>
        <dbReference type="Proteomes" id="UP001152885"/>
    </source>
</evidence>
<dbReference type="PROSITE" id="PS01095">
    <property type="entry name" value="GH18_1"/>
    <property type="match status" value="1"/>
</dbReference>
<dbReference type="Gene3D" id="3.10.50.10">
    <property type="match status" value="1"/>
</dbReference>
<reference evidence="11" key="1">
    <citation type="submission" date="2022-12" db="EMBL/GenBank/DDBJ databases">
        <authorList>
            <person name="Brejova B."/>
        </authorList>
    </citation>
    <scope>NUCLEOTIDE SEQUENCE</scope>
</reference>
<dbReference type="GO" id="GO:0008843">
    <property type="term" value="F:endochitinase activity"/>
    <property type="evidence" value="ECO:0007669"/>
    <property type="project" value="UniProtKB-EC"/>
</dbReference>
<dbReference type="CDD" id="cd06548">
    <property type="entry name" value="GH18_chitinase"/>
    <property type="match status" value="1"/>
</dbReference>
<keyword evidence="3 8" id="KW-0378">Hydrolase</keyword>
<dbReference type="PANTHER" id="PTHR11177">
    <property type="entry name" value="CHITINASE"/>
    <property type="match status" value="1"/>
</dbReference>
<evidence type="ECO:0000256" key="9">
    <source>
        <dbReference type="RuleBase" id="RU004453"/>
    </source>
</evidence>
<dbReference type="EC" id="3.2.1.14" evidence="2"/>
<dbReference type="GO" id="GO:0005576">
    <property type="term" value="C:extracellular region"/>
    <property type="evidence" value="ECO:0007669"/>
    <property type="project" value="TreeGrafter"/>
</dbReference>
<comment type="similarity">
    <text evidence="9">Belongs to the glycosyl hydrolase 18 family.</text>
</comment>
<dbReference type="AlphaFoldDB" id="A0A9W4TUG8"/>
<evidence type="ECO:0000256" key="4">
    <source>
        <dbReference type="ARBA" id="ARBA00023024"/>
    </source>
</evidence>
<evidence type="ECO:0000313" key="11">
    <source>
        <dbReference type="EMBL" id="CAI5756836.1"/>
    </source>
</evidence>
<keyword evidence="7" id="KW-0624">Polysaccharide degradation</keyword>